<dbReference type="AlphaFoldDB" id="A0A418YG04"/>
<dbReference type="EMBL" id="QZCH01000008">
    <property type="protein sequence ID" value="RJG48475.1"/>
    <property type="molecule type" value="Genomic_DNA"/>
</dbReference>
<dbReference type="Proteomes" id="UP000283255">
    <property type="component" value="Unassembled WGS sequence"/>
</dbReference>
<reference evidence="2 3" key="2">
    <citation type="submission" date="2019-01" db="EMBL/GenBank/DDBJ databases">
        <title>Motilimonas pumilus sp. nov., isolated from the gut of sea cucumber (Apostichopus japonicus).</title>
        <authorList>
            <person name="Wang F.-Q."/>
            <person name="Ren L.-H."/>
            <person name="Lin Y.-W."/>
            <person name="Sun G.-H."/>
            <person name="Du Z.-J."/>
            <person name="Zhao J.-X."/>
            <person name="Liu X.-J."/>
            <person name="Liu L.-J."/>
        </authorList>
    </citation>
    <scope>NUCLEOTIDE SEQUENCE [LARGE SCALE GENOMIC DNA]</scope>
    <source>
        <strain evidence="2 3">PLHSC7-2</strain>
    </source>
</reference>
<feature type="transmembrane region" description="Helical" evidence="1">
    <location>
        <begin position="187"/>
        <end position="206"/>
    </location>
</feature>
<keyword evidence="1" id="KW-1133">Transmembrane helix</keyword>
<feature type="transmembrane region" description="Helical" evidence="1">
    <location>
        <begin position="7"/>
        <end position="24"/>
    </location>
</feature>
<evidence type="ECO:0000313" key="3">
    <source>
        <dbReference type="Proteomes" id="UP000283255"/>
    </source>
</evidence>
<feature type="transmembrane region" description="Helical" evidence="1">
    <location>
        <begin position="72"/>
        <end position="93"/>
    </location>
</feature>
<dbReference type="PANTHER" id="PTHR33979">
    <property type="entry name" value="OS02G0221600 PROTEIN"/>
    <property type="match status" value="1"/>
</dbReference>
<evidence type="ECO:0000256" key="1">
    <source>
        <dbReference type="SAM" id="Phobius"/>
    </source>
</evidence>
<organism evidence="2 3">
    <name type="scientific">Motilimonas pumila</name>
    <dbReference type="NCBI Taxonomy" id="2303987"/>
    <lineage>
        <taxon>Bacteria</taxon>
        <taxon>Pseudomonadati</taxon>
        <taxon>Pseudomonadota</taxon>
        <taxon>Gammaproteobacteria</taxon>
        <taxon>Alteromonadales</taxon>
        <taxon>Alteromonadales genera incertae sedis</taxon>
        <taxon>Motilimonas</taxon>
    </lineage>
</organism>
<accession>A0A418YG04</accession>
<proteinExistence type="predicted"/>
<name>A0A418YG04_9GAMM</name>
<keyword evidence="1" id="KW-0472">Membrane</keyword>
<comment type="caution">
    <text evidence="2">The sequence shown here is derived from an EMBL/GenBank/DDBJ whole genome shotgun (WGS) entry which is preliminary data.</text>
</comment>
<reference evidence="2 3" key="1">
    <citation type="submission" date="2018-09" db="EMBL/GenBank/DDBJ databases">
        <authorList>
            <person name="Wang F."/>
        </authorList>
    </citation>
    <scope>NUCLEOTIDE SEQUENCE [LARGE SCALE GENOMIC DNA]</scope>
    <source>
        <strain evidence="2 3">PLHSC7-2</strain>
    </source>
</reference>
<keyword evidence="3" id="KW-1185">Reference proteome</keyword>
<dbReference type="RefSeq" id="WP_119910285.1">
    <property type="nucleotide sequence ID" value="NZ_QZCH01000008.1"/>
</dbReference>
<protein>
    <submittedName>
        <fullName evidence="2">M50 family peptidase</fullName>
    </submittedName>
</protein>
<dbReference type="InterPro" id="IPR049500">
    <property type="entry name" value="Peptidase_M50B-like"/>
</dbReference>
<dbReference type="PANTHER" id="PTHR33979:SF2">
    <property type="entry name" value="PEPTIDASE M50B-LIKE-DOMAIN-CONTAINING PROTEIN"/>
    <property type="match status" value="1"/>
</dbReference>
<keyword evidence="1" id="KW-0812">Transmembrane</keyword>
<feature type="transmembrane region" description="Helical" evidence="1">
    <location>
        <begin position="105"/>
        <end position="134"/>
    </location>
</feature>
<evidence type="ECO:0000313" key="2">
    <source>
        <dbReference type="EMBL" id="RJG48475.1"/>
    </source>
</evidence>
<dbReference type="Pfam" id="PF13398">
    <property type="entry name" value="Peptidase_M50B"/>
    <property type="match status" value="1"/>
</dbReference>
<sequence>MYRQKSWLSLLLVIILYLAWHTPWVLPLKILVVFFHEFSHALLTWLTGGSVKSFVVSSDQSGHVISAGGHRFSILTAGYLGSILIGAGIYRFAHQPLLLPLMGAIMLLVGGFFFGSTFTLIFSALSAAVLILCYLKLSSQWQAVILQTIGLASLLYVPYDVFQDTVMYSHHRSDAAMLADEFFGTTWMWGGIWTALCCVIFYLTVIKPLFKREARK</sequence>
<dbReference type="OrthoDB" id="7425566at2"/>
<feature type="transmembrane region" description="Helical" evidence="1">
    <location>
        <begin position="141"/>
        <end position="159"/>
    </location>
</feature>
<gene>
    <name evidence="2" type="ORF">D1Z90_08255</name>
</gene>